<feature type="region of interest" description="Disordered" evidence="1">
    <location>
        <begin position="385"/>
        <end position="408"/>
    </location>
</feature>
<dbReference type="GeneID" id="26903123"/>
<name>A0A0N0VGB7_LEPPY</name>
<feature type="compositionally biased region" description="Low complexity" evidence="1">
    <location>
        <begin position="282"/>
        <end position="298"/>
    </location>
</feature>
<evidence type="ECO:0000256" key="1">
    <source>
        <dbReference type="SAM" id="MobiDB-lite"/>
    </source>
</evidence>
<feature type="compositionally biased region" description="Polar residues" evidence="1">
    <location>
        <begin position="217"/>
        <end position="226"/>
    </location>
</feature>
<feature type="region of interest" description="Disordered" evidence="1">
    <location>
        <begin position="345"/>
        <end position="367"/>
    </location>
</feature>
<feature type="region of interest" description="Disordered" evidence="1">
    <location>
        <begin position="1250"/>
        <end position="1366"/>
    </location>
</feature>
<dbReference type="Proteomes" id="UP000037923">
    <property type="component" value="Unassembled WGS sequence"/>
</dbReference>
<feature type="compositionally biased region" description="Low complexity" evidence="1">
    <location>
        <begin position="314"/>
        <end position="331"/>
    </location>
</feature>
<dbReference type="EMBL" id="LGTL01000004">
    <property type="protein sequence ID" value="KPA83134.1"/>
    <property type="molecule type" value="Genomic_DNA"/>
</dbReference>
<dbReference type="VEuPathDB" id="TriTrypDB:LpyrH10_04_3820"/>
<feature type="compositionally biased region" description="Basic and acidic residues" evidence="1">
    <location>
        <begin position="239"/>
        <end position="251"/>
    </location>
</feature>
<feature type="compositionally biased region" description="Low complexity" evidence="1">
    <location>
        <begin position="87"/>
        <end position="101"/>
    </location>
</feature>
<feature type="region of interest" description="Disordered" evidence="1">
    <location>
        <begin position="1166"/>
        <end position="1189"/>
    </location>
</feature>
<feature type="compositionally biased region" description="Polar residues" evidence="1">
    <location>
        <begin position="142"/>
        <end position="154"/>
    </location>
</feature>
<protein>
    <submittedName>
        <fullName evidence="2">Uncharacterized protein</fullName>
    </submittedName>
</protein>
<proteinExistence type="predicted"/>
<sequence length="1911" mass="202883">MRAECAVRFRFSPLTAAWATDASLRLNAELLGYRHGEAGGSPEAECAAAQLQVLLYVSRFHQLHEVSLEEAVEEVAEGPHLAPSPPACATAESEAECTSSPINSLHRSGVVDQRRVLTVLHDFSWRPSPHPIKHTRLRNTHPLASSHPSSSDAMEQTAGKLDSFPGARGPAETPQALFSTLLSTIPSSVGAGSNEEEGEEGEREAAGDRDQLVLQFDSLSASSTDVQEVAAPSEGGEEEMVKGEEETKQKALIDAQPKHLPGQEAAPSPPRPSSVPTAEVTPAAVAAPPQRRLLLLRPGSAKEEAVPTPATEVSCADTASSSQSPSVPIASTMQRRRVLNINAAAKPPQAAQASVPPTEAPPLPPSTTDSLFVEAPAPVLLGAAASPLTDEAAKNEETRTAASPREEEESWTPYIFSFTYDPSSHSVANAAALVDSDGDVQVHGPQLRRRLIAVHLSFNDAAAVHKTTSCVRGSSKMRVSKRDEQRDAAQTHSHALRSRASVATCGWFTGTPACSSTASQLLSCRDSGYAFITGDASLHTCWICPLVASIFEPAGNGLDADKEDGSECKCAEGSPLLAGPLLDVWVSAVSADVSAQRVGCSTSSPSAQALHTSVKKELFDDENRSAAFSLSGDSCPAWSALPCLHFTPSWLSQLSCIFAPPRVSHDADGATLAVTSFHERESGVSPRRATCVQWPSTIAAGLTWTASQTTADCIVLRPSFPPAPSSALEASDFEVRGDALCVCLRSDVYLMDAIYAYFQKVKGRWWKAMKAATISLAEAPLARSACDEAKPPQIVLTRIAPASLSLRGGAAGSVNGVLLAEETACAADFAGRTGKRRMGNRTQRSYSTAALRARVAVTAAILQYFLWQAVETSNADSNARTANEMDRKGAAEAIHTRESFPPTSQSAADLREEAIRIACVARALALQWVCSDAAVTHTSANVTQQFVAEEMFILTSASAVGRLLQPSGFGAAENQRESSAAALQILRSFQQRYTTAAFTALSWLSRSTKDLQWLQRRGVATAGFLADQQRLCRWALQPYASSQKKKALSFASQEESENLPWCNDFAVPRFMKRLSRTCIDAPASASGDGGESGKESSTPLVGTIGVRIQHTPVLNALHIQLDWKVTSPCSATGLAAITGTDAATAVELPFVLLVFVLQEKKAITAGDSPNALDGEEHRDDTSNGGGSNETMVRLYQATPFSWYLPVQNCTTAGSTAHVALSVMHALDLVARRPDAFEGFNVQTVTGLGTAMQEEMKKPSREGRRGGAVKRRRAAKRRNPTEPSTLKGALRGSEDVTTGTGKGRPKRGQATGATARKRRRTRRSADSNEDDTDSNDSDSDRFEDVDEFTGEDSAEEVEDSKSDDDEAFAVDVGYEDGGEDEDGTLFLNLGSGAGRKAGKSATSAGRRGATGHVGAGPQSVLDTARVIPLIVLRKDCTAPFLEVEVRYAELLAAGLLAAGYGSDATTRDRENSDDFANSTGATAALCNLLSHLTGFATVHAANSDLIVQLRARQECASLLSVPPTTTSYAEVSALTEPSVLCAYTELFRGALKALTGTGVTFTALVDMVAVDRVLSNVLSATNTMQSVQGALNEYARQDAACRACLLSHEWESGSDVVLETSGIPSATAATTTTRKRNSTKAKQQQQLQQKVAEQRSENEVQDTWTPDVDAECTFLSTFYNCVLPPSFRSRRTAVRRLLSNREDAATDLDKWTCNDKFPSCLSYDALKERMDVLQRCVLQSESSFNEHAQVSSPAAMPHPTSTAAPSALRLQLRTLSVSQSAAAPLPAQPLPSPPAHLSSPVVASSIVGPTPPNRGLLPLSRLCDLCGTHLGCSAASFSGTEKCGGVSENANGHRLGSRVSSHEAIYNMLSASADALLTGSPARHFSSAKTAAASLGLSVAQLASSELQGWPS</sequence>
<feature type="region of interest" description="Disordered" evidence="1">
    <location>
        <begin position="79"/>
        <end position="104"/>
    </location>
</feature>
<feature type="region of interest" description="Disordered" evidence="1">
    <location>
        <begin position="128"/>
        <end position="172"/>
    </location>
</feature>
<keyword evidence="3" id="KW-1185">Reference proteome</keyword>
<feature type="compositionally biased region" description="Basic residues" evidence="1">
    <location>
        <begin position="1266"/>
        <end position="1277"/>
    </location>
</feature>
<feature type="compositionally biased region" description="Basic and acidic residues" evidence="1">
    <location>
        <begin position="1253"/>
        <end position="1264"/>
    </location>
</feature>
<feature type="region of interest" description="Disordered" evidence="1">
    <location>
        <begin position="876"/>
        <end position="905"/>
    </location>
</feature>
<feature type="region of interest" description="Disordered" evidence="1">
    <location>
        <begin position="474"/>
        <end position="495"/>
    </location>
</feature>
<dbReference type="OrthoDB" id="267722at2759"/>
<feature type="compositionally biased region" description="Basic and acidic residues" evidence="1">
    <location>
        <begin position="480"/>
        <end position="489"/>
    </location>
</feature>
<evidence type="ECO:0000313" key="3">
    <source>
        <dbReference type="Proteomes" id="UP000037923"/>
    </source>
</evidence>
<feature type="compositionally biased region" description="Low complexity" evidence="1">
    <location>
        <begin position="345"/>
        <end position="357"/>
    </location>
</feature>
<reference evidence="2 3" key="1">
    <citation type="submission" date="2015-07" db="EMBL/GenBank/DDBJ databases">
        <title>High-quality genome of monoxenous trypanosomatid Leptomonas pyrrhocoris.</title>
        <authorList>
            <person name="Flegontov P."/>
            <person name="Butenko A."/>
            <person name="Firsov S."/>
            <person name="Vlcek C."/>
            <person name="Logacheva M.D."/>
            <person name="Field M."/>
            <person name="Filatov D."/>
            <person name="Flegontova O."/>
            <person name="Gerasimov E."/>
            <person name="Jackson A.P."/>
            <person name="Kelly S."/>
            <person name="Opperdoes F."/>
            <person name="O'Reilly A."/>
            <person name="Votypka J."/>
            <person name="Yurchenko V."/>
            <person name="Lukes J."/>
        </authorList>
    </citation>
    <scope>NUCLEOTIDE SEQUENCE [LARGE SCALE GENOMIC DNA]</scope>
    <source>
        <strain evidence="2">H10</strain>
    </source>
</reference>
<feature type="compositionally biased region" description="Basic and acidic residues" evidence="1">
    <location>
        <begin position="883"/>
        <end position="898"/>
    </location>
</feature>
<comment type="caution">
    <text evidence="2">The sequence shown here is derived from an EMBL/GenBank/DDBJ whole genome shotgun (WGS) entry which is preliminary data.</text>
</comment>
<feature type="region of interest" description="Disordered" evidence="1">
    <location>
        <begin position="186"/>
        <end position="331"/>
    </location>
</feature>
<evidence type="ECO:0000313" key="2">
    <source>
        <dbReference type="EMBL" id="KPA83134.1"/>
    </source>
</evidence>
<dbReference type="OMA" id="HWIGFSS"/>
<dbReference type="RefSeq" id="XP_015661573.1">
    <property type="nucleotide sequence ID" value="XM_015799971.1"/>
</dbReference>
<gene>
    <name evidence="2" type="ORF">ABB37_02832</name>
</gene>
<accession>A0A0N0VGB7</accession>
<feature type="region of interest" description="Disordered" evidence="1">
    <location>
        <begin position="1393"/>
        <end position="1415"/>
    </location>
</feature>
<organism evidence="2 3">
    <name type="scientific">Leptomonas pyrrhocoris</name>
    <name type="common">Firebug parasite</name>
    <dbReference type="NCBI Taxonomy" id="157538"/>
    <lineage>
        <taxon>Eukaryota</taxon>
        <taxon>Discoba</taxon>
        <taxon>Euglenozoa</taxon>
        <taxon>Kinetoplastea</taxon>
        <taxon>Metakinetoplastina</taxon>
        <taxon>Trypanosomatida</taxon>
        <taxon>Trypanosomatidae</taxon>
        <taxon>Leishmaniinae</taxon>
        <taxon>Leptomonas</taxon>
    </lineage>
</organism>
<feature type="compositionally biased region" description="Acidic residues" evidence="1">
    <location>
        <begin position="1326"/>
        <end position="1366"/>
    </location>
</feature>